<evidence type="ECO:0000313" key="4">
    <source>
        <dbReference type="Proteomes" id="UP001597519"/>
    </source>
</evidence>
<feature type="transmembrane region" description="Helical" evidence="1">
    <location>
        <begin position="136"/>
        <end position="161"/>
    </location>
</feature>
<dbReference type="RefSeq" id="WP_377770998.1">
    <property type="nucleotide sequence ID" value="NZ_JBHUOQ010000001.1"/>
</dbReference>
<accession>A0ABW5WSB4</accession>
<feature type="transmembrane region" description="Helical" evidence="1">
    <location>
        <begin position="217"/>
        <end position="236"/>
    </location>
</feature>
<feature type="transmembrane region" description="Helical" evidence="1">
    <location>
        <begin position="6"/>
        <end position="26"/>
    </location>
</feature>
<feature type="transmembrane region" description="Helical" evidence="1">
    <location>
        <begin position="248"/>
        <end position="272"/>
    </location>
</feature>
<dbReference type="InterPro" id="IPR002541">
    <property type="entry name" value="Cyt_c_assembly"/>
</dbReference>
<feature type="domain" description="Cytochrome c assembly protein" evidence="2">
    <location>
        <begin position="67"/>
        <end position="267"/>
    </location>
</feature>
<sequence length="274" mass="31461">MDIMFRIHELILLIYLVSLSVAAYDLVFRNRVARKVSFYMTAAAGVLHVSSFIFIAWNIGRIPVMTTYEGMFALSMILVIIGIVHYRLTDSEMTFFVYLFSSFILLSIFTFAPVSFDRVVQVSSIMSELLLVHISLALIAYVLFFVSALHAVIYIIQYGNLKKKRFNRLFFSLFSIETAQKVMVRTAFFGAAFLLVSTMLGMQWGVRINGMSIFYDIKVLCTILVLLFYAAILGRLKMTGNAHEFAKLNIIVFIICMLNYFFVTQLSSFHFWND</sequence>
<proteinExistence type="predicted"/>
<organism evidence="3 4">
    <name type="scientific">Corticicoccus populi</name>
    <dbReference type="NCBI Taxonomy" id="1812821"/>
    <lineage>
        <taxon>Bacteria</taxon>
        <taxon>Bacillati</taxon>
        <taxon>Bacillota</taxon>
        <taxon>Bacilli</taxon>
        <taxon>Bacillales</taxon>
        <taxon>Staphylococcaceae</taxon>
        <taxon>Corticicoccus</taxon>
    </lineage>
</organism>
<keyword evidence="1" id="KW-1133">Transmembrane helix</keyword>
<dbReference type="Proteomes" id="UP001597519">
    <property type="component" value="Unassembled WGS sequence"/>
</dbReference>
<protein>
    <submittedName>
        <fullName evidence="3">Cytochrome c biogenesis protein CcsA</fullName>
    </submittedName>
</protein>
<comment type="caution">
    <text evidence="3">The sequence shown here is derived from an EMBL/GenBank/DDBJ whole genome shotgun (WGS) entry which is preliminary data.</text>
</comment>
<feature type="transmembrane region" description="Helical" evidence="1">
    <location>
        <begin position="71"/>
        <end position="88"/>
    </location>
</feature>
<keyword evidence="1" id="KW-0812">Transmembrane</keyword>
<keyword evidence="4" id="KW-1185">Reference proteome</keyword>
<feature type="transmembrane region" description="Helical" evidence="1">
    <location>
        <begin position="182"/>
        <end position="205"/>
    </location>
</feature>
<evidence type="ECO:0000256" key="1">
    <source>
        <dbReference type="SAM" id="Phobius"/>
    </source>
</evidence>
<name>A0ABW5WSB4_9STAP</name>
<evidence type="ECO:0000313" key="3">
    <source>
        <dbReference type="EMBL" id="MFD2829204.1"/>
    </source>
</evidence>
<reference evidence="4" key="1">
    <citation type="journal article" date="2019" name="Int. J. Syst. Evol. Microbiol.">
        <title>The Global Catalogue of Microorganisms (GCM) 10K type strain sequencing project: providing services to taxonomists for standard genome sequencing and annotation.</title>
        <authorList>
            <consortium name="The Broad Institute Genomics Platform"/>
            <consortium name="The Broad Institute Genome Sequencing Center for Infectious Disease"/>
            <person name="Wu L."/>
            <person name="Ma J."/>
        </authorList>
    </citation>
    <scope>NUCLEOTIDE SEQUENCE [LARGE SCALE GENOMIC DNA]</scope>
    <source>
        <strain evidence="4">KCTC 33575</strain>
    </source>
</reference>
<gene>
    <name evidence="3" type="primary">ccsA</name>
    <name evidence="3" type="ORF">ACFSX4_01915</name>
</gene>
<feature type="transmembrane region" description="Helical" evidence="1">
    <location>
        <begin position="95"/>
        <end position="116"/>
    </location>
</feature>
<keyword evidence="1" id="KW-0472">Membrane</keyword>
<evidence type="ECO:0000259" key="2">
    <source>
        <dbReference type="Pfam" id="PF01578"/>
    </source>
</evidence>
<feature type="transmembrane region" description="Helical" evidence="1">
    <location>
        <begin position="38"/>
        <end position="59"/>
    </location>
</feature>
<dbReference type="EMBL" id="JBHUOQ010000001">
    <property type="protein sequence ID" value="MFD2829204.1"/>
    <property type="molecule type" value="Genomic_DNA"/>
</dbReference>
<dbReference type="Pfam" id="PF01578">
    <property type="entry name" value="Cytochrom_C_asm"/>
    <property type="match status" value="1"/>
</dbReference>